<gene>
    <name evidence="1" type="ORF">GM661_18190</name>
</gene>
<name>A0A8A7KD91_9FIRM</name>
<organism evidence="1 2">
    <name type="scientific">Iocasia fonsfrigidae</name>
    <dbReference type="NCBI Taxonomy" id="2682810"/>
    <lineage>
        <taxon>Bacteria</taxon>
        <taxon>Bacillati</taxon>
        <taxon>Bacillota</taxon>
        <taxon>Clostridia</taxon>
        <taxon>Halanaerobiales</taxon>
        <taxon>Halanaerobiaceae</taxon>
        <taxon>Iocasia</taxon>
    </lineage>
</organism>
<protein>
    <submittedName>
        <fullName evidence="1">Uncharacterized protein</fullName>
    </submittedName>
</protein>
<dbReference type="EMBL" id="CP046640">
    <property type="protein sequence ID" value="QTL99746.1"/>
    <property type="molecule type" value="Genomic_DNA"/>
</dbReference>
<sequence length="109" mass="12935">MEYFETVIRYIMNAKEELSLNKLRKIAKKVSLERSEDIMTIAEKLRKEGKLEGIIEGIEIAIELKYGKEALILMDDIRKIKDLSRIKGIKELIREKNNFDEFREVIYKN</sequence>
<evidence type="ECO:0000313" key="2">
    <source>
        <dbReference type="Proteomes" id="UP000665020"/>
    </source>
</evidence>
<reference evidence="1" key="1">
    <citation type="submission" date="2019-12" db="EMBL/GenBank/DDBJ databases">
        <authorList>
            <person name="zhang j."/>
            <person name="sun C.M."/>
        </authorList>
    </citation>
    <scope>NUCLEOTIDE SEQUENCE</scope>
    <source>
        <strain evidence="1">NS-1</strain>
    </source>
</reference>
<dbReference type="KEGG" id="ifn:GM661_18190"/>
<dbReference type="Proteomes" id="UP000665020">
    <property type="component" value="Chromosome"/>
</dbReference>
<proteinExistence type="predicted"/>
<evidence type="ECO:0000313" key="1">
    <source>
        <dbReference type="EMBL" id="QTL99746.1"/>
    </source>
</evidence>
<dbReference type="AlphaFoldDB" id="A0A8A7KD91"/>
<keyword evidence="2" id="KW-1185">Reference proteome</keyword>
<accession>A0A8A7KD91</accession>